<dbReference type="OrthoDB" id="6434421at2759"/>
<dbReference type="Pfam" id="PF17921">
    <property type="entry name" value="Integrase_H2C2"/>
    <property type="match status" value="1"/>
</dbReference>
<dbReference type="Proteomes" id="UP000499080">
    <property type="component" value="Unassembled WGS sequence"/>
</dbReference>
<name>A0A4Y2IM53_ARAVE</name>
<dbReference type="GO" id="GO:0015074">
    <property type="term" value="P:DNA integration"/>
    <property type="evidence" value="ECO:0007669"/>
    <property type="project" value="InterPro"/>
</dbReference>
<organism evidence="3 4">
    <name type="scientific">Araneus ventricosus</name>
    <name type="common">Orbweaver spider</name>
    <name type="synonym">Epeira ventricosa</name>
    <dbReference type="NCBI Taxonomy" id="182803"/>
    <lineage>
        <taxon>Eukaryota</taxon>
        <taxon>Metazoa</taxon>
        <taxon>Ecdysozoa</taxon>
        <taxon>Arthropoda</taxon>
        <taxon>Chelicerata</taxon>
        <taxon>Arachnida</taxon>
        <taxon>Araneae</taxon>
        <taxon>Araneomorphae</taxon>
        <taxon>Entelegynae</taxon>
        <taxon>Araneoidea</taxon>
        <taxon>Araneidae</taxon>
        <taxon>Araneus</taxon>
    </lineage>
</organism>
<reference evidence="3 4" key="1">
    <citation type="journal article" date="2019" name="Sci. Rep.">
        <title>Orb-weaving spider Araneus ventricosus genome elucidates the spidroin gene catalogue.</title>
        <authorList>
            <person name="Kono N."/>
            <person name="Nakamura H."/>
            <person name="Ohtoshi R."/>
            <person name="Moran D.A.P."/>
            <person name="Shinohara A."/>
            <person name="Yoshida Y."/>
            <person name="Fujiwara M."/>
            <person name="Mori M."/>
            <person name="Tomita M."/>
            <person name="Arakawa K."/>
        </authorList>
    </citation>
    <scope>NUCLEOTIDE SEQUENCE [LARGE SCALE GENOMIC DNA]</scope>
</reference>
<comment type="caution">
    <text evidence="3">The sequence shown here is derived from an EMBL/GenBank/DDBJ whole genome shotgun (WGS) entry which is preliminary data.</text>
</comment>
<dbReference type="SUPFAM" id="SSF53098">
    <property type="entry name" value="Ribonuclease H-like"/>
    <property type="match status" value="1"/>
</dbReference>
<dbReference type="PROSITE" id="PS50994">
    <property type="entry name" value="INTEGRASE"/>
    <property type="match status" value="1"/>
</dbReference>
<dbReference type="AlphaFoldDB" id="A0A4Y2IM53"/>
<dbReference type="EMBL" id="BGPR01002744">
    <property type="protein sequence ID" value="GBM78279.1"/>
    <property type="molecule type" value="Genomic_DNA"/>
</dbReference>
<feature type="region of interest" description="Disordered" evidence="1">
    <location>
        <begin position="297"/>
        <end position="318"/>
    </location>
</feature>
<dbReference type="Pfam" id="PF05380">
    <property type="entry name" value="Peptidase_A17"/>
    <property type="match status" value="1"/>
</dbReference>
<dbReference type="PANTHER" id="PTHR47331:SF4">
    <property type="entry name" value="PEPTIDASE S1 DOMAIN-CONTAINING PROTEIN"/>
    <property type="match status" value="1"/>
</dbReference>
<evidence type="ECO:0000256" key="1">
    <source>
        <dbReference type="SAM" id="MobiDB-lite"/>
    </source>
</evidence>
<accession>A0A4Y2IM53</accession>
<evidence type="ECO:0000313" key="4">
    <source>
        <dbReference type="Proteomes" id="UP000499080"/>
    </source>
</evidence>
<feature type="non-terminal residue" evidence="3">
    <location>
        <position position="511"/>
    </location>
</feature>
<dbReference type="InterPro" id="IPR041588">
    <property type="entry name" value="Integrase_H2C2"/>
</dbReference>
<dbReference type="PANTHER" id="PTHR47331">
    <property type="entry name" value="PHD-TYPE DOMAIN-CONTAINING PROTEIN"/>
    <property type="match status" value="1"/>
</dbReference>
<dbReference type="Gene3D" id="3.30.420.10">
    <property type="entry name" value="Ribonuclease H-like superfamily/Ribonuclease H"/>
    <property type="match status" value="1"/>
</dbReference>
<keyword evidence="4" id="KW-1185">Reference proteome</keyword>
<dbReference type="InterPro" id="IPR036397">
    <property type="entry name" value="RNaseH_sf"/>
</dbReference>
<feature type="domain" description="Integrase catalytic" evidence="2">
    <location>
        <begin position="425"/>
        <end position="511"/>
    </location>
</feature>
<dbReference type="InterPro" id="IPR008042">
    <property type="entry name" value="Retrotrans_Pao"/>
</dbReference>
<evidence type="ECO:0000259" key="2">
    <source>
        <dbReference type="PROSITE" id="PS50994"/>
    </source>
</evidence>
<gene>
    <name evidence="3" type="ORF">AVEN_46982_1</name>
</gene>
<dbReference type="Gene3D" id="1.10.340.70">
    <property type="match status" value="1"/>
</dbReference>
<dbReference type="InterPro" id="IPR001584">
    <property type="entry name" value="Integrase_cat-core"/>
</dbReference>
<sequence>MRKFILESQIIMSSGNFNLRGWKSNLHSVVPNGDTSTDENVSVLGLVWHTDTDTLSCKVEQTVTLEKPITKRLVLAIAHQIFDPIGFTTPVMLIPKLILQETWNLKLKWDDTLPDDLVRKFKFWYRQLYLIANIRVPRWFSISPATESLSVHVFCDASQKAYATCIFLRVKQGDKIVVTLVHARSRVAPVKTVTIPRLELLACLIGARLLSSVINDLKLCSVNIYCWTDSTTHCAGLQRDQNWGTFVQNRVREIRSLTSPTVWRHVPGTLNAADLVSRGCSGEQLLQGKWWEGPSWLSENEESWPKSEDDPDEDLVSSEKRKTIVTTLTKSDENADWYYKAKTNISNRDDTNDFKFPIILPSDHTVVKLLIMNAHNDLLHAGTSMLMSHLREKYWIIKARKTIRNCIRKCVKCQRFKAKKCEVTPGILPKDRVRDAATFEIVGVDLAGPLYLRNGPKAYIVLYTCAVYRAIHLELITSLTTEVFLQSLRRFIARRGRPTTIYSDNGTNFKG</sequence>
<evidence type="ECO:0000313" key="3">
    <source>
        <dbReference type="EMBL" id="GBM78279.1"/>
    </source>
</evidence>
<proteinExistence type="predicted"/>
<dbReference type="InterPro" id="IPR012337">
    <property type="entry name" value="RNaseH-like_sf"/>
</dbReference>
<protein>
    <recommendedName>
        <fullName evidence="2">Integrase catalytic domain-containing protein</fullName>
    </recommendedName>
</protein>
<dbReference type="GO" id="GO:0003676">
    <property type="term" value="F:nucleic acid binding"/>
    <property type="evidence" value="ECO:0007669"/>
    <property type="project" value="InterPro"/>
</dbReference>